<feature type="compositionally biased region" description="Basic and acidic residues" evidence="1">
    <location>
        <begin position="215"/>
        <end position="227"/>
    </location>
</feature>
<evidence type="ECO:0000256" key="1">
    <source>
        <dbReference type="SAM" id="MobiDB-lite"/>
    </source>
</evidence>
<evidence type="ECO:0000313" key="4">
    <source>
        <dbReference type="EMBL" id="KAK3400163.1"/>
    </source>
</evidence>
<dbReference type="PANTHER" id="PTHR35393:SF1">
    <property type="entry name" value="SNOAL-LIKE DOMAIN-CONTAINING PROTEIN"/>
    <property type="match status" value="1"/>
</dbReference>
<organism evidence="4 5">
    <name type="scientific">Sordaria brevicollis</name>
    <dbReference type="NCBI Taxonomy" id="83679"/>
    <lineage>
        <taxon>Eukaryota</taxon>
        <taxon>Fungi</taxon>
        <taxon>Dikarya</taxon>
        <taxon>Ascomycota</taxon>
        <taxon>Pezizomycotina</taxon>
        <taxon>Sordariomycetes</taxon>
        <taxon>Sordariomycetidae</taxon>
        <taxon>Sordariales</taxon>
        <taxon>Sordariaceae</taxon>
        <taxon>Sordaria</taxon>
    </lineage>
</organism>
<proteinExistence type="predicted"/>
<keyword evidence="2" id="KW-0472">Membrane</keyword>
<evidence type="ECO:0000256" key="2">
    <source>
        <dbReference type="SAM" id="Phobius"/>
    </source>
</evidence>
<reference evidence="4" key="2">
    <citation type="submission" date="2023-07" db="EMBL/GenBank/DDBJ databases">
        <authorList>
            <consortium name="Lawrence Berkeley National Laboratory"/>
            <person name="Haridas S."/>
            <person name="Hensen N."/>
            <person name="Bonometti L."/>
            <person name="Westerberg I."/>
            <person name="Brannstrom I.O."/>
            <person name="Guillou S."/>
            <person name="Cros-Aarteil S."/>
            <person name="Calhoun S."/>
            <person name="Kuo A."/>
            <person name="Mondo S."/>
            <person name="Pangilinan J."/>
            <person name="Riley R."/>
            <person name="LaButti K."/>
            <person name="Andreopoulos B."/>
            <person name="Lipzen A."/>
            <person name="Chen C."/>
            <person name="Yanf M."/>
            <person name="Daum C."/>
            <person name="Ng V."/>
            <person name="Clum A."/>
            <person name="Steindorff A."/>
            <person name="Ohm R."/>
            <person name="Martin F."/>
            <person name="Silar P."/>
            <person name="Natvig D."/>
            <person name="Lalanne C."/>
            <person name="Gautier V."/>
            <person name="Ament-velasquez S.L."/>
            <person name="Kruys A."/>
            <person name="Hutchinson M.I."/>
            <person name="Powell A.J."/>
            <person name="Barry K."/>
            <person name="Miller A.N."/>
            <person name="Grigoriev I.V."/>
            <person name="Debuchy R."/>
            <person name="Gladieux P."/>
            <person name="Thoren M.H."/>
            <person name="Johannesson H."/>
        </authorList>
    </citation>
    <scope>NUCLEOTIDE SEQUENCE</scope>
    <source>
        <strain evidence="4">FGSC 1904</strain>
    </source>
</reference>
<name>A0AAE0UDJ8_SORBR</name>
<dbReference type="Pfam" id="PF24840">
    <property type="entry name" value="NTF2_SigF"/>
    <property type="match status" value="1"/>
</dbReference>
<dbReference type="InterPro" id="IPR057514">
    <property type="entry name" value="NTF2_SigF"/>
</dbReference>
<keyword evidence="2" id="KW-1133">Transmembrane helix</keyword>
<gene>
    <name evidence="4" type="ORF">B0T20DRAFT_408051</name>
</gene>
<feature type="domain" description="SigF-like NTF2-like" evidence="3">
    <location>
        <begin position="62"/>
        <end position="186"/>
    </location>
</feature>
<accession>A0AAE0UDJ8</accession>
<feature type="transmembrane region" description="Helical" evidence="2">
    <location>
        <begin position="321"/>
        <end position="341"/>
    </location>
</feature>
<dbReference type="AlphaFoldDB" id="A0AAE0UDJ8"/>
<keyword evidence="5" id="KW-1185">Reference proteome</keyword>
<dbReference type="EMBL" id="JAUTDP010000004">
    <property type="protein sequence ID" value="KAK3400163.1"/>
    <property type="molecule type" value="Genomic_DNA"/>
</dbReference>
<comment type="caution">
    <text evidence="4">The sequence shown here is derived from an EMBL/GenBank/DDBJ whole genome shotgun (WGS) entry which is preliminary data.</text>
</comment>
<dbReference type="Proteomes" id="UP001281003">
    <property type="component" value="Unassembled WGS sequence"/>
</dbReference>
<sequence length="361" mass="40729">MKHPRCDLCASDQLHLPTTRDSYSNYLSIFSPHYYFGSKHLSDPSSITTTAEPEFRTALPSMEHPVKDVRGVIKALTQGSPREQKEALNRYFTPSASFVHPFCRVPHFDKIYIPGYGFLNSRELIHYVYKWYKILSPKIDIEVESAVFDQRLSLLYVNIAQTFSIWFFPFHKAPVRLVTVLHLVPEDEFKNNNSNSGNLRRRLPCNKTRKNSSKQNHETDSDYHSDYSDSLEGPSYASVAAGDATPEKTEDGTPIVHPPNPSNPIAVENAPVASPARASGEDNSNDVNGGGSSKRYLITKQEDFYQVNDFLKFLFSSPGAWVWYVIQVWNSILCVVGVVLLEPLVRALGIKREGGGKPKWT</sequence>
<reference evidence="4" key="1">
    <citation type="journal article" date="2023" name="Mol. Phylogenet. Evol.">
        <title>Genome-scale phylogeny and comparative genomics of the fungal order Sordariales.</title>
        <authorList>
            <person name="Hensen N."/>
            <person name="Bonometti L."/>
            <person name="Westerberg I."/>
            <person name="Brannstrom I.O."/>
            <person name="Guillou S."/>
            <person name="Cros-Aarteil S."/>
            <person name="Calhoun S."/>
            <person name="Haridas S."/>
            <person name="Kuo A."/>
            <person name="Mondo S."/>
            <person name="Pangilinan J."/>
            <person name="Riley R."/>
            <person name="LaButti K."/>
            <person name="Andreopoulos B."/>
            <person name="Lipzen A."/>
            <person name="Chen C."/>
            <person name="Yan M."/>
            <person name="Daum C."/>
            <person name="Ng V."/>
            <person name="Clum A."/>
            <person name="Steindorff A."/>
            <person name="Ohm R.A."/>
            <person name="Martin F."/>
            <person name="Silar P."/>
            <person name="Natvig D.O."/>
            <person name="Lalanne C."/>
            <person name="Gautier V."/>
            <person name="Ament-Velasquez S.L."/>
            <person name="Kruys A."/>
            <person name="Hutchinson M.I."/>
            <person name="Powell A.J."/>
            <person name="Barry K."/>
            <person name="Miller A.N."/>
            <person name="Grigoriev I.V."/>
            <person name="Debuchy R."/>
            <person name="Gladieux P."/>
            <person name="Hiltunen Thoren M."/>
            <person name="Johannesson H."/>
        </authorList>
    </citation>
    <scope>NUCLEOTIDE SEQUENCE</scope>
    <source>
        <strain evidence="4">FGSC 1904</strain>
    </source>
</reference>
<dbReference type="PANTHER" id="PTHR35393">
    <property type="entry name" value="CHROMOSOME 1, WHOLE GENOME SHOTGUN SEQUENCE"/>
    <property type="match status" value="1"/>
</dbReference>
<evidence type="ECO:0000259" key="3">
    <source>
        <dbReference type="Pfam" id="PF24840"/>
    </source>
</evidence>
<protein>
    <recommendedName>
        <fullName evidence="3">SigF-like NTF2-like domain-containing protein</fullName>
    </recommendedName>
</protein>
<evidence type="ECO:0000313" key="5">
    <source>
        <dbReference type="Proteomes" id="UP001281003"/>
    </source>
</evidence>
<feature type="compositionally biased region" description="Basic residues" evidence="1">
    <location>
        <begin position="199"/>
        <end position="212"/>
    </location>
</feature>
<feature type="region of interest" description="Disordered" evidence="1">
    <location>
        <begin position="191"/>
        <end position="292"/>
    </location>
</feature>
<keyword evidence="2" id="KW-0812">Transmembrane</keyword>